<name>A0A7T0KHQ6_9CORY</name>
<evidence type="ECO:0000313" key="2">
    <source>
        <dbReference type="EMBL" id="QPK80364.1"/>
    </source>
</evidence>
<gene>
    <name evidence="2" type="ORF">G7Y31_07975</name>
</gene>
<organism evidence="2 3">
    <name type="scientific">Corynebacterium lizhenjunii</name>
    <dbReference type="NCBI Taxonomy" id="2709394"/>
    <lineage>
        <taxon>Bacteria</taxon>
        <taxon>Bacillati</taxon>
        <taxon>Actinomycetota</taxon>
        <taxon>Actinomycetes</taxon>
        <taxon>Mycobacteriales</taxon>
        <taxon>Corynebacteriaceae</taxon>
        <taxon>Corynebacterium</taxon>
    </lineage>
</organism>
<feature type="transmembrane region" description="Helical" evidence="1">
    <location>
        <begin position="68"/>
        <end position="95"/>
    </location>
</feature>
<feature type="transmembrane region" description="Helical" evidence="1">
    <location>
        <begin position="6"/>
        <end position="25"/>
    </location>
</feature>
<dbReference type="Proteomes" id="UP000594681">
    <property type="component" value="Chromosome"/>
</dbReference>
<sequence>MNDIGIALYVLIQLYTLLVIIRVVVEMIASFSRSFSPPRWFSMIAEPIFKVTDPPIHLLRRAIPPLQLGGVALDVSVLVLFVLLNLLAALVGVIFI</sequence>
<dbReference type="RefSeq" id="WP_165010236.1">
    <property type="nucleotide sequence ID" value="NZ_CP064954.1"/>
</dbReference>
<dbReference type="Pfam" id="PF02325">
    <property type="entry name" value="CCB3_YggT"/>
    <property type="match status" value="1"/>
</dbReference>
<dbReference type="EMBL" id="CP064954">
    <property type="protein sequence ID" value="QPK80364.1"/>
    <property type="molecule type" value="Genomic_DNA"/>
</dbReference>
<reference evidence="2 3" key="1">
    <citation type="submission" date="2020-11" db="EMBL/GenBank/DDBJ databases">
        <title>Corynebacterium sp. ZJ-599.</title>
        <authorList>
            <person name="Zhou J."/>
        </authorList>
    </citation>
    <scope>NUCLEOTIDE SEQUENCE [LARGE SCALE GENOMIC DNA]</scope>
    <source>
        <strain evidence="2 3">ZJ-599</strain>
    </source>
</reference>
<evidence type="ECO:0000256" key="1">
    <source>
        <dbReference type="SAM" id="Phobius"/>
    </source>
</evidence>
<keyword evidence="3" id="KW-1185">Reference proteome</keyword>
<dbReference type="GO" id="GO:0016020">
    <property type="term" value="C:membrane"/>
    <property type="evidence" value="ECO:0007669"/>
    <property type="project" value="InterPro"/>
</dbReference>
<protein>
    <submittedName>
        <fullName evidence="2">YggT family protein</fullName>
    </submittedName>
</protein>
<keyword evidence="1" id="KW-0812">Transmembrane</keyword>
<dbReference type="KEGG" id="cliz:G7Y31_07975"/>
<accession>A0A7T0KHQ6</accession>
<dbReference type="InterPro" id="IPR003425">
    <property type="entry name" value="CCB3/YggT"/>
</dbReference>
<evidence type="ECO:0000313" key="3">
    <source>
        <dbReference type="Proteomes" id="UP000594681"/>
    </source>
</evidence>
<proteinExistence type="predicted"/>
<dbReference type="AlphaFoldDB" id="A0A7T0KHQ6"/>
<keyword evidence="1" id="KW-0472">Membrane</keyword>
<keyword evidence="1" id="KW-1133">Transmembrane helix</keyword>